<protein>
    <submittedName>
        <fullName evidence="6">DNRLRE domain-containing protein</fullName>
    </submittedName>
</protein>
<evidence type="ECO:0000256" key="1">
    <source>
        <dbReference type="ARBA" id="ARBA00004613"/>
    </source>
</evidence>
<sequence>MNQRNANIIRLLTLAVLLAVTFLACSEEDNPYWYLDGNRAPGNVIPDTVWVMADRDTTVEIEINTGSSPYLFVGEHGGLEMVAYLKFTSLPDTASVAYALLDLNIDGGTGEPFQIQIQAVTSNFDWEESEIRWENRPEVDPAPLWASAEPISWGEDTTLYAAVLKIPGRIINDWIENSEGNGGIRISKSRADASLGIIKILSSEAVLDTGGVTIVNPPLTITMADSSRSVRGPAQDAYVQTRIEGDPWGSDPTWLGVGGGRPRRTFIGFNLSALHDSLSSGTVFSVAQAALILNPLEGAVDDLPITDSLRVSIIPIETDPAWSENDSIPDSLQVESGAVTRGNIELSEEVAEFNVTRLVSDWITHTPINGGLAVIADIETRTLNGIRLASRLDPERGPRLRIIVTYSTTPRPGGK</sequence>
<feature type="domain" description="Carbohydrate-binding module family 96" evidence="5">
    <location>
        <begin position="51"/>
        <end position="141"/>
    </location>
</feature>
<evidence type="ECO:0000256" key="3">
    <source>
        <dbReference type="ARBA" id="ARBA00022729"/>
    </source>
</evidence>
<keyword evidence="2" id="KW-0964">Secreted</keyword>
<dbReference type="GO" id="GO:0005576">
    <property type="term" value="C:extracellular region"/>
    <property type="evidence" value="ECO:0007669"/>
    <property type="project" value="UniProtKB-SubCell"/>
</dbReference>
<dbReference type="PROSITE" id="PS51257">
    <property type="entry name" value="PROKAR_LIPOPROTEIN"/>
    <property type="match status" value="1"/>
</dbReference>
<gene>
    <name evidence="6" type="ORF">KJ970_02995</name>
</gene>
<proteinExistence type="predicted"/>
<name>A0A948RUU8_UNCEI</name>
<dbReference type="NCBIfam" id="NF033679">
    <property type="entry name" value="DNRLRE_dom"/>
    <property type="match status" value="1"/>
</dbReference>
<keyword evidence="3 4" id="KW-0732">Signal</keyword>
<evidence type="ECO:0000256" key="4">
    <source>
        <dbReference type="SAM" id="SignalP"/>
    </source>
</evidence>
<dbReference type="Pfam" id="PF24517">
    <property type="entry name" value="CBM96"/>
    <property type="match status" value="1"/>
</dbReference>
<comment type="caution">
    <text evidence="6">The sequence shown here is derived from an EMBL/GenBank/DDBJ whole genome shotgun (WGS) entry which is preliminary data.</text>
</comment>
<reference evidence="6" key="1">
    <citation type="submission" date="2021-05" db="EMBL/GenBank/DDBJ databases">
        <title>Energy efficiency and biological interactions define the core microbiome of deep oligotrophic groundwater.</title>
        <authorList>
            <person name="Mehrshad M."/>
            <person name="Lopez-Fernandez M."/>
            <person name="Bell E."/>
            <person name="Bernier-Latmani R."/>
            <person name="Bertilsson S."/>
            <person name="Dopson M."/>
        </authorList>
    </citation>
    <scope>NUCLEOTIDE SEQUENCE</scope>
    <source>
        <strain evidence="6">Modern_marine.mb.64</strain>
    </source>
</reference>
<evidence type="ECO:0000256" key="2">
    <source>
        <dbReference type="ARBA" id="ARBA00022525"/>
    </source>
</evidence>
<comment type="subcellular location">
    <subcellularLocation>
        <location evidence="1">Secreted</location>
    </subcellularLocation>
</comment>
<evidence type="ECO:0000313" key="7">
    <source>
        <dbReference type="Proteomes" id="UP000777784"/>
    </source>
</evidence>
<feature type="signal peptide" evidence="4">
    <location>
        <begin position="1"/>
        <end position="26"/>
    </location>
</feature>
<feature type="chain" id="PRO_5037646177" evidence="4">
    <location>
        <begin position="27"/>
        <end position="415"/>
    </location>
</feature>
<dbReference type="InterPro" id="IPR055372">
    <property type="entry name" value="CBM96"/>
</dbReference>
<evidence type="ECO:0000259" key="5">
    <source>
        <dbReference type="Pfam" id="PF24517"/>
    </source>
</evidence>
<accession>A0A948RUU8</accession>
<evidence type="ECO:0000313" key="6">
    <source>
        <dbReference type="EMBL" id="MBU2689867.1"/>
    </source>
</evidence>
<dbReference type="EMBL" id="JAHJDP010000019">
    <property type="protein sequence ID" value="MBU2689867.1"/>
    <property type="molecule type" value="Genomic_DNA"/>
</dbReference>
<dbReference type="AlphaFoldDB" id="A0A948RUU8"/>
<organism evidence="6 7">
    <name type="scientific">Eiseniibacteriota bacterium</name>
    <dbReference type="NCBI Taxonomy" id="2212470"/>
    <lineage>
        <taxon>Bacteria</taxon>
        <taxon>Candidatus Eiseniibacteriota</taxon>
    </lineage>
</organism>
<dbReference type="Proteomes" id="UP000777784">
    <property type="component" value="Unassembled WGS sequence"/>
</dbReference>